<protein>
    <submittedName>
        <fullName evidence="14">Fibroblast growth factor receptor-like 1</fullName>
    </submittedName>
</protein>
<evidence type="ECO:0000256" key="9">
    <source>
        <dbReference type="ARBA" id="ARBA00023180"/>
    </source>
</evidence>
<evidence type="ECO:0000256" key="5">
    <source>
        <dbReference type="ARBA" id="ARBA00022989"/>
    </source>
</evidence>
<evidence type="ECO:0000256" key="3">
    <source>
        <dbReference type="ARBA" id="ARBA00022729"/>
    </source>
</evidence>
<dbReference type="GO" id="GO:0043005">
    <property type="term" value="C:neuron projection"/>
    <property type="evidence" value="ECO:0007669"/>
    <property type="project" value="TreeGrafter"/>
</dbReference>
<dbReference type="Gene3D" id="2.60.40.10">
    <property type="entry name" value="Immunoglobulins"/>
    <property type="match status" value="3"/>
</dbReference>
<dbReference type="PANTHER" id="PTHR12231">
    <property type="entry name" value="CTX-RELATED TYPE I TRANSMEMBRANE PROTEIN"/>
    <property type="match status" value="1"/>
</dbReference>
<dbReference type="EMBL" id="CACRXK020000027">
    <property type="protein sequence ID" value="CAB3977043.1"/>
    <property type="molecule type" value="Genomic_DNA"/>
</dbReference>
<evidence type="ECO:0000256" key="10">
    <source>
        <dbReference type="ARBA" id="ARBA00023319"/>
    </source>
</evidence>
<dbReference type="InterPro" id="IPR003598">
    <property type="entry name" value="Ig_sub2"/>
</dbReference>
<keyword evidence="10" id="KW-0393">Immunoglobulin domain</keyword>
<evidence type="ECO:0000313" key="14">
    <source>
        <dbReference type="EMBL" id="CAB3977043.1"/>
    </source>
</evidence>
<evidence type="ECO:0000256" key="7">
    <source>
        <dbReference type="ARBA" id="ARBA00023157"/>
    </source>
</evidence>
<feature type="chain" id="PRO_5043904833" evidence="13">
    <location>
        <begin position="26"/>
        <end position="568"/>
    </location>
</feature>
<dbReference type="Pfam" id="PF07679">
    <property type="entry name" value="I-set"/>
    <property type="match status" value="3"/>
</dbReference>
<accession>A0A6S7FJT8</accession>
<keyword evidence="5 12" id="KW-1133">Transmembrane helix</keyword>
<evidence type="ECO:0000256" key="13">
    <source>
        <dbReference type="SAM" id="SignalP"/>
    </source>
</evidence>
<gene>
    <name evidence="14" type="ORF">PACLA_8A046211</name>
</gene>
<dbReference type="Proteomes" id="UP001152795">
    <property type="component" value="Unassembled WGS sequence"/>
</dbReference>
<keyword evidence="3 13" id="KW-0732">Signal</keyword>
<feature type="region of interest" description="Disordered" evidence="11">
    <location>
        <begin position="511"/>
        <end position="568"/>
    </location>
</feature>
<evidence type="ECO:0000313" key="15">
    <source>
        <dbReference type="Proteomes" id="UP001152795"/>
    </source>
</evidence>
<comment type="subcellular location">
    <subcellularLocation>
        <location evidence="1">Membrane</location>
        <topology evidence="1">Single-pass membrane protein</topology>
    </subcellularLocation>
</comment>
<evidence type="ECO:0000256" key="8">
    <source>
        <dbReference type="ARBA" id="ARBA00023170"/>
    </source>
</evidence>
<keyword evidence="15" id="KW-1185">Reference proteome</keyword>
<dbReference type="InterPro" id="IPR013783">
    <property type="entry name" value="Ig-like_fold"/>
</dbReference>
<dbReference type="GO" id="GO:0016020">
    <property type="term" value="C:membrane"/>
    <property type="evidence" value="ECO:0007669"/>
    <property type="project" value="UniProtKB-SubCell"/>
</dbReference>
<dbReference type="SMART" id="SM00409">
    <property type="entry name" value="IG"/>
    <property type="match status" value="3"/>
</dbReference>
<keyword evidence="7" id="KW-1015">Disulfide bond</keyword>
<organism evidence="14 15">
    <name type="scientific">Paramuricea clavata</name>
    <name type="common">Red gorgonian</name>
    <name type="synonym">Violescent sea-whip</name>
    <dbReference type="NCBI Taxonomy" id="317549"/>
    <lineage>
        <taxon>Eukaryota</taxon>
        <taxon>Metazoa</taxon>
        <taxon>Cnidaria</taxon>
        <taxon>Anthozoa</taxon>
        <taxon>Octocorallia</taxon>
        <taxon>Malacalcyonacea</taxon>
        <taxon>Plexauridae</taxon>
        <taxon>Paramuricea</taxon>
    </lineage>
</organism>
<dbReference type="InterPro" id="IPR007110">
    <property type="entry name" value="Ig-like_dom"/>
</dbReference>
<dbReference type="OrthoDB" id="5981176at2759"/>
<dbReference type="FunFam" id="2.60.40.10:FF:000016">
    <property type="entry name" value="Fibroblast growth factor receptor"/>
    <property type="match status" value="1"/>
</dbReference>
<evidence type="ECO:0000256" key="6">
    <source>
        <dbReference type="ARBA" id="ARBA00023136"/>
    </source>
</evidence>
<feature type="region of interest" description="Disordered" evidence="11">
    <location>
        <begin position="465"/>
        <end position="491"/>
    </location>
</feature>
<keyword evidence="4" id="KW-0677">Repeat</keyword>
<dbReference type="InterPro" id="IPR013098">
    <property type="entry name" value="Ig_I-set"/>
</dbReference>
<keyword evidence="2 12" id="KW-0812">Transmembrane</keyword>
<evidence type="ECO:0000256" key="12">
    <source>
        <dbReference type="SAM" id="Phobius"/>
    </source>
</evidence>
<keyword evidence="6 12" id="KW-0472">Membrane</keyword>
<feature type="compositionally biased region" description="Polar residues" evidence="11">
    <location>
        <begin position="547"/>
        <end position="561"/>
    </location>
</feature>
<feature type="transmembrane region" description="Helical" evidence="12">
    <location>
        <begin position="373"/>
        <end position="398"/>
    </location>
</feature>
<name>A0A6S7FJT8_PARCT</name>
<evidence type="ECO:0000256" key="1">
    <source>
        <dbReference type="ARBA" id="ARBA00004167"/>
    </source>
</evidence>
<evidence type="ECO:0000256" key="2">
    <source>
        <dbReference type="ARBA" id="ARBA00022692"/>
    </source>
</evidence>
<comment type="caution">
    <text evidence="14">The sequence shown here is derived from an EMBL/GenBank/DDBJ whole genome shotgun (WGS) entry which is preliminary data.</text>
</comment>
<feature type="compositionally biased region" description="Basic and acidic residues" evidence="11">
    <location>
        <begin position="535"/>
        <end position="546"/>
    </location>
</feature>
<feature type="signal peptide" evidence="13">
    <location>
        <begin position="1"/>
        <end position="25"/>
    </location>
</feature>
<evidence type="ECO:0000256" key="11">
    <source>
        <dbReference type="SAM" id="MobiDB-lite"/>
    </source>
</evidence>
<evidence type="ECO:0000256" key="4">
    <source>
        <dbReference type="ARBA" id="ARBA00022737"/>
    </source>
</evidence>
<keyword evidence="8 14" id="KW-0675">Receptor</keyword>
<proteinExistence type="predicted"/>
<dbReference type="PANTHER" id="PTHR12231:SF253">
    <property type="entry name" value="DPR-INTERACTING PROTEIN ETA, ISOFORM B-RELATED"/>
    <property type="match status" value="1"/>
</dbReference>
<dbReference type="InterPro" id="IPR003599">
    <property type="entry name" value="Ig_sub"/>
</dbReference>
<dbReference type="SMART" id="SM00408">
    <property type="entry name" value="IGc2"/>
    <property type="match status" value="3"/>
</dbReference>
<dbReference type="InterPro" id="IPR051170">
    <property type="entry name" value="Neural/epithelial_adhesion"/>
</dbReference>
<dbReference type="InterPro" id="IPR036179">
    <property type="entry name" value="Ig-like_dom_sf"/>
</dbReference>
<dbReference type="PROSITE" id="PS50835">
    <property type="entry name" value="IG_LIKE"/>
    <property type="match status" value="3"/>
</dbReference>
<keyword evidence="9" id="KW-0325">Glycoprotein</keyword>
<dbReference type="SUPFAM" id="SSF48726">
    <property type="entry name" value="Immunoglobulin"/>
    <property type="match status" value="3"/>
</dbReference>
<dbReference type="AlphaFoldDB" id="A0A6S7FJT8"/>
<feature type="compositionally biased region" description="Polar residues" evidence="11">
    <location>
        <begin position="465"/>
        <end position="475"/>
    </location>
</feature>
<reference evidence="14" key="1">
    <citation type="submission" date="2020-04" db="EMBL/GenBank/DDBJ databases">
        <authorList>
            <person name="Alioto T."/>
            <person name="Alioto T."/>
            <person name="Gomez Garrido J."/>
        </authorList>
    </citation>
    <scope>NUCLEOTIDE SEQUENCE</scope>
    <source>
        <strain evidence="14">A484AB</strain>
    </source>
</reference>
<dbReference type="CDD" id="cd00096">
    <property type="entry name" value="Ig"/>
    <property type="match status" value="1"/>
</dbReference>
<sequence length="568" mass="64738">MAVFMTAWFFYGSLWIIRSLILVNCEGKPKFRYEPQKNYTAYLGSSVKLKCPVSGTNGPEHNRTLVAWFKDGNLIQKTHGDTLRFLIMKEKHLKIVSVKEKDAGMYKCTAMNQYGRIELIIELKVKPTKKPGRGKPPKFKLFPKTRKTYKTGETAKLQCHSTGKPDPKVGWFKDGKAYGQKIRTSVEADGWTLNLRYLTVSQTGNYTCRVSNNVGSINRTFRVIVKARSLKPIIEEPVVVKRTASQGRTVKFDCKVTSVGQVVFNWKWSGKKRNSSIDLKTSNQFGSKYIGNYTKTQVVSMNRFYFDGFLVIRNVKKQDEGKYTCMVKNSHGSDEMYFYLRVRGKADQELLTTPKSTFADPTTRKVHTTEREISVVLVAVLAASIIAAMIFIVVLIMCCRKQRKNMEKQYVKEYQLQDVFQPYAQQQISVYQEKQTFDHDDSVLKTNGSNTEPIRAFKEARVSLQSSQHSFGTQSDSKRVPSGSSEMYLANSRTSLQTTLCRTCPRETSLDYQGSAHHSLPRRTESTPGVQPGSKMDREAERRNWESKTSLDASPRNTSPQRSRESIV</sequence>